<evidence type="ECO:0000313" key="2">
    <source>
        <dbReference type="Proteomes" id="UP000007129"/>
    </source>
</evidence>
<dbReference type="AlphaFoldDB" id="K2RRN1"/>
<protein>
    <submittedName>
        <fullName evidence="1">Uncharacterized protein</fullName>
    </submittedName>
</protein>
<gene>
    <name evidence="1" type="ORF">MPH_09993</name>
</gene>
<dbReference type="EMBL" id="AHHD01000424">
    <property type="protein sequence ID" value="EKG12894.1"/>
    <property type="molecule type" value="Genomic_DNA"/>
</dbReference>
<organism evidence="1 2">
    <name type="scientific">Macrophomina phaseolina (strain MS6)</name>
    <name type="common">Charcoal rot fungus</name>
    <dbReference type="NCBI Taxonomy" id="1126212"/>
    <lineage>
        <taxon>Eukaryota</taxon>
        <taxon>Fungi</taxon>
        <taxon>Dikarya</taxon>
        <taxon>Ascomycota</taxon>
        <taxon>Pezizomycotina</taxon>
        <taxon>Dothideomycetes</taxon>
        <taxon>Dothideomycetes incertae sedis</taxon>
        <taxon>Botryosphaeriales</taxon>
        <taxon>Botryosphaeriaceae</taxon>
        <taxon>Macrophomina</taxon>
    </lineage>
</organism>
<accession>K2RRN1</accession>
<dbReference type="InParanoid" id="K2RRN1"/>
<dbReference type="HOGENOM" id="CLU_744094_0_0_1"/>
<name>K2RRN1_MACPH</name>
<reference evidence="1 2" key="1">
    <citation type="journal article" date="2012" name="BMC Genomics">
        <title>Tools to kill: Genome of one of the most destructive plant pathogenic fungi Macrophomina phaseolina.</title>
        <authorList>
            <person name="Islam M.S."/>
            <person name="Haque M.S."/>
            <person name="Islam M.M."/>
            <person name="Emdad E.M."/>
            <person name="Halim A."/>
            <person name="Hossen Q.M.M."/>
            <person name="Hossain M.Z."/>
            <person name="Ahmed B."/>
            <person name="Rahim S."/>
            <person name="Rahman M.S."/>
            <person name="Alam M.M."/>
            <person name="Hou S."/>
            <person name="Wan X."/>
            <person name="Saito J.A."/>
            <person name="Alam M."/>
        </authorList>
    </citation>
    <scope>NUCLEOTIDE SEQUENCE [LARGE SCALE GENOMIC DNA]</scope>
    <source>
        <strain evidence="1 2">MS6</strain>
    </source>
</reference>
<proteinExistence type="predicted"/>
<sequence>MTYPPPPPPPPPALVFPITEYGDFQWYNRRNLLYLDTRFVIEVLLGQDNVDIQQGRKPGYNSSDIPNAPPNLIPQRIRINSIALIEKLTDISEEAFSGSSSVVFIRPFKMFVKHENAIRKALEQQEALVQELTQGMHTLMDMERAKTDAVALQGGALEHSTDSLHTSQSDTDCHDTPIKVLTDDLDTANGYGLAFQQWEDESTLCEHLRLLVHLFDGPLMPILDLYHSIRDGSADQIPFDYLWYLFEHGQEIIQQGPLWQIDSRIIVDQRLAILEITSWKPKNYNPTRTPADDDELFALPPSHGDYIHVDHNQDMGAARQWFSKQKHILESAEDLVSPPEEDRILLPHFLYGFVLRSRRWGKQSAELRKIRS</sequence>
<dbReference type="STRING" id="1126212.K2RRN1"/>
<comment type="caution">
    <text evidence="1">The sequence shown here is derived from an EMBL/GenBank/DDBJ whole genome shotgun (WGS) entry which is preliminary data.</text>
</comment>
<evidence type="ECO:0000313" key="1">
    <source>
        <dbReference type="EMBL" id="EKG12894.1"/>
    </source>
</evidence>
<dbReference type="PANTHER" id="PTHR46411:SF3">
    <property type="entry name" value="AAA+ ATPASE DOMAIN-CONTAINING PROTEIN"/>
    <property type="match status" value="1"/>
</dbReference>
<dbReference type="VEuPathDB" id="FungiDB:MPH_09993"/>
<dbReference type="PANTHER" id="PTHR46411">
    <property type="entry name" value="FAMILY ATPASE, PUTATIVE-RELATED"/>
    <property type="match status" value="1"/>
</dbReference>
<dbReference type="Proteomes" id="UP000007129">
    <property type="component" value="Unassembled WGS sequence"/>
</dbReference>